<dbReference type="EMBL" id="AMRG01000010">
    <property type="protein sequence ID" value="EKE82885.1"/>
    <property type="molecule type" value="Genomic_DNA"/>
</dbReference>
<dbReference type="PANTHER" id="PTHR30204:SF0">
    <property type="entry name" value="REDOX-SENSITIVE TRANSCRIPTIONAL ACTIVATOR SOXR"/>
    <property type="match status" value="1"/>
</dbReference>
<dbReference type="eggNOG" id="COG0789">
    <property type="taxonomic scope" value="Bacteria"/>
</dbReference>
<gene>
    <name evidence="7" type="ORF">A10D4_08599</name>
</gene>
<keyword evidence="8" id="KW-1185">Reference proteome</keyword>
<dbReference type="PROSITE" id="PS00552">
    <property type="entry name" value="HTH_MERR_1"/>
    <property type="match status" value="1"/>
</dbReference>
<dbReference type="GO" id="GO:0003700">
    <property type="term" value="F:DNA-binding transcription factor activity"/>
    <property type="evidence" value="ECO:0007669"/>
    <property type="project" value="InterPro"/>
</dbReference>
<dbReference type="PANTHER" id="PTHR30204">
    <property type="entry name" value="REDOX-CYCLING DRUG-SENSING TRANSCRIPTIONAL ACTIVATOR SOXR"/>
    <property type="match status" value="1"/>
</dbReference>
<dbReference type="SUPFAM" id="SSF46955">
    <property type="entry name" value="Putative DNA-binding domain"/>
    <property type="match status" value="1"/>
</dbReference>
<evidence type="ECO:0000256" key="1">
    <source>
        <dbReference type="ARBA" id="ARBA00014474"/>
    </source>
</evidence>
<dbReference type="PROSITE" id="PS50937">
    <property type="entry name" value="HTH_MERR_2"/>
    <property type="match status" value="1"/>
</dbReference>
<evidence type="ECO:0000313" key="8">
    <source>
        <dbReference type="Proteomes" id="UP000014115"/>
    </source>
</evidence>
<dbReference type="RefSeq" id="WP_008488971.1">
    <property type="nucleotide sequence ID" value="NZ_AMRG01000010.1"/>
</dbReference>
<dbReference type="STRING" id="740709.A10D4_08599"/>
<name>K2KYS9_9GAMM</name>
<reference evidence="7 8" key="1">
    <citation type="journal article" date="2012" name="J. Bacteriol.">
        <title>Genome Sequence of Idiomarina xiamenensis Type Strain 10-D-4.</title>
        <authorList>
            <person name="Lai Q."/>
            <person name="Wang L."/>
            <person name="Wang W."/>
            <person name="Shao Z."/>
        </authorList>
    </citation>
    <scope>NUCLEOTIDE SEQUENCE [LARGE SCALE GENOMIC DNA]</scope>
    <source>
        <strain evidence="7 8">10-D-4</strain>
    </source>
</reference>
<dbReference type="GO" id="GO:0006979">
    <property type="term" value="P:response to oxidative stress"/>
    <property type="evidence" value="ECO:0007669"/>
    <property type="project" value="InterPro"/>
</dbReference>
<keyword evidence="3" id="KW-0408">Iron</keyword>
<protein>
    <recommendedName>
        <fullName evidence="1">Redox-sensitive transcriptional activator SoxR</fullName>
    </recommendedName>
</protein>
<keyword evidence="5" id="KW-0238">DNA-binding</keyword>
<keyword evidence="2" id="KW-0001">2Fe-2S</keyword>
<dbReference type="InterPro" id="IPR000551">
    <property type="entry name" value="MerR-type_HTH_dom"/>
</dbReference>
<dbReference type="Gene3D" id="1.10.1660.10">
    <property type="match status" value="1"/>
</dbReference>
<dbReference type="InterPro" id="IPR010211">
    <property type="entry name" value="Redox-sen_tscrpt-act_SoxR"/>
</dbReference>
<proteinExistence type="predicted"/>
<dbReference type="PATRIC" id="fig|740709.3.peg.1739"/>
<dbReference type="OrthoDB" id="9802944at2"/>
<evidence type="ECO:0000256" key="2">
    <source>
        <dbReference type="ARBA" id="ARBA00022714"/>
    </source>
</evidence>
<dbReference type="InterPro" id="IPR009061">
    <property type="entry name" value="DNA-bd_dom_put_sf"/>
</dbReference>
<comment type="caution">
    <text evidence="7">The sequence shown here is derived from an EMBL/GenBank/DDBJ whole genome shotgun (WGS) entry which is preliminary data.</text>
</comment>
<dbReference type="NCBIfam" id="TIGR01950">
    <property type="entry name" value="SoxR"/>
    <property type="match status" value="1"/>
</dbReference>
<dbReference type="AlphaFoldDB" id="K2KYS9"/>
<dbReference type="GO" id="GO:0003677">
    <property type="term" value="F:DNA binding"/>
    <property type="evidence" value="ECO:0007669"/>
    <property type="project" value="UniProtKB-KW"/>
</dbReference>
<sequence>MPKVSSAPRVLSVGEVAKRSGVAVSTIHYYEDKGLIKSARSNGNQRRYGRGVLRRIAIIRIAKRAGIPLKTIKAHLDKLPDKAISQEDWQHISQAWHDMLNQRITSLLQLRDELGGCIGCGCLSLADCPLRNPDDVLAAEGPGARILIHQAQDDPEPSGKQDSPNR</sequence>
<organism evidence="7 8">
    <name type="scientific">Idiomarina xiamenensis 10-D-4</name>
    <dbReference type="NCBI Taxonomy" id="740709"/>
    <lineage>
        <taxon>Bacteria</taxon>
        <taxon>Pseudomonadati</taxon>
        <taxon>Pseudomonadota</taxon>
        <taxon>Gammaproteobacteria</taxon>
        <taxon>Alteromonadales</taxon>
        <taxon>Idiomarinaceae</taxon>
        <taxon>Idiomarina</taxon>
    </lineage>
</organism>
<evidence type="ECO:0000256" key="5">
    <source>
        <dbReference type="ARBA" id="ARBA00023125"/>
    </source>
</evidence>
<dbReference type="GO" id="GO:0051537">
    <property type="term" value="F:2 iron, 2 sulfur cluster binding"/>
    <property type="evidence" value="ECO:0007669"/>
    <property type="project" value="UniProtKB-KW"/>
</dbReference>
<dbReference type="SMART" id="SM00422">
    <property type="entry name" value="HTH_MERR"/>
    <property type="match status" value="1"/>
</dbReference>
<feature type="domain" description="HTH merR-type" evidence="6">
    <location>
        <begin position="10"/>
        <end position="78"/>
    </location>
</feature>
<dbReference type="InterPro" id="IPR047057">
    <property type="entry name" value="MerR_fam"/>
</dbReference>
<evidence type="ECO:0000256" key="3">
    <source>
        <dbReference type="ARBA" id="ARBA00023004"/>
    </source>
</evidence>
<keyword evidence="4" id="KW-0411">Iron-sulfur</keyword>
<evidence type="ECO:0000313" key="7">
    <source>
        <dbReference type="EMBL" id="EKE82885.1"/>
    </source>
</evidence>
<evidence type="ECO:0000259" key="6">
    <source>
        <dbReference type="PROSITE" id="PS50937"/>
    </source>
</evidence>
<dbReference type="CDD" id="cd01110">
    <property type="entry name" value="HTH_SoxR"/>
    <property type="match status" value="1"/>
</dbReference>
<keyword evidence="2" id="KW-0479">Metal-binding</keyword>
<dbReference type="Proteomes" id="UP000014115">
    <property type="component" value="Unassembled WGS sequence"/>
</dbReference>
<accession>K2KYS9</accession>
<dbReference type="PRINTS" id="PR00040">
    <property type="entry name" value="HTHMERR"/>
</dbReference>
<evidence type="ECO:0000256" key="4">
    <source>
        <dbReference type="ARBA" id="ARBA00023014"/>
    </source>
</evidence>
<dbReference type="Pfam" id="PF13411">
    <property type="entry name" value="MerR_1"/>
    <property type="match status" value="1"/>
</dbReference>